<evidence type="ECO:0000313" key="1">
    <source>
        <dbReference type="EMBL" id="ARN76991.1"/>
    </source>
</evidence>
<accession>A0A1W6MHB3</accession>
<dbReference type="Proteomes" id="UP000193431">
    <property type="component" value="Chromosome"/>
</dbReference>
<reference evidence="1 2" key="1">
    <citation type="submission" date="2016-11" db="EMBL/GenBank/DDBJ databases">
        <title>Trade-off between light-utilization and light-protection in marine flavobacteria.</title>
        <authorList>
            <person name="Kumagai Y."/>
        </authorList>
    </citation>
    <scope>NUCLEOTIDE SEQUENCE [LARGE SCALE GENOMIC DNA]</scope>
    <source>
        <strain evidence="1 2">JCM 13191</strain>
    </source>
</reference>
<dbReference type="STRING" id="331648.BST97_02685"/>
<name>A0A1W6MHB3_9FLAO</name>
<protein>
    <submittedName>
        <fullName evidence="1">Uncharacterized protein</fullName>
    </submittedName>
</protein>
<sequence length="153" mass="18267">MNEGNFDQVRRYVADSLHFIEGNQTVKLSRDTYYDYFQWDSVFNPRYKVLNIKSVDDLVEIRLETTSDRLKFLENNPLVTEQQIHLIDQKISKIDFTSYGDVDWNHWSAKRDSLISWMKVHHPEHPEFIYDLTKTGAENYIKAIALFHNTHEK</sequence>
<proteinExistence type="predicted"/>
<dbReference type="AlphaFoldDB" id="A0A1W6MHB3"/>
<evidence type="ECO:0000313" key="2">
    <source>
        <dbReference type="Proteomes" id="UP000193431"/>
    </source>
</evidence>
<organism evidence="1 2">
    <name type="scientific">Nonlabens spongiae</name>
    <dbReference type="NCBI Taxonomy" id="331648"/>
    <lineage>
        <taxon>Bacteria</taxon>
        <taxon>Pseudomonadati</taxon>
        <taxon>Bacteroidota</taxon>
        <taxon>Flavobacteriia</taxon>
        <taxon>Flavobacteriales</taxon>
        <taxon>Flavobacteriaceae</taxon>
        <taxon>Nonlabens</taxon>
    </lineage>
</organism>
<keyword evidence="2" id="KW-1185">Reference proteome</keyword>
<dbReference type="EMBL" id="CP019344">
    <property type="protein sequence ID" value="ARN76991.1"/>
    <property type="molecule type" value="Genomic_DNA"/>
</dbReference>
<gene>
    <name evidence="1" type="ORF">BST97_02685</name>
</gene>